<dbReference type="VEuPathDB" id="ToxoDB:TGME49_270100"/>
<dbReference type="Proteomes" id="UP000557509">
    <property type="component" value="Unassembled WGS sequence"/>
</dbReference>
<evidence type="ECO:0000259" key="4">
    <source>
        <dbReference type="Pfam" id="PF00248"/>
    </source>
</evidence>
<feature type="transmembrane region" description="Helical" evidence="3">
    <location>
        <begin position="73"/>
        <end position="91"/>
    </location>
</feature>
<keyword evidence="3" id="KW-1133">Transmembrane helix</keyword>
<dbReference type="GO" id="GO:0016491">
    <property type="term" value="F:oxidoreductase activity"/>
    <property type="evidence" value="ECO:0007669"/>
    <property type="project" value="UniProtKB-KW"/>
</dbReference>
<dbReference type="SMR" id="A0A7J6K652"/>
<feature type="domain" description="NADP-dependent oxidoreductase" evidence="4">
    <location>
        <begin position="934"/>
        <end position="1202"/>
    </location>
</feature>
<dbReference type="InterPro" id="IPR036812">
    <property type="entry name" value="NAD(P)_OxRdtase_dom_sf"/>
</dbReference>
<comment type="caution">
    <text evidence="5">The sequence shown here is derived from an EMBL/GenBank/DDBJ whole genome shotgun (WGS) entry which is preliminary data.</text>
</comment>
<dbReference type="Gene3D" id="3.20.20.100">
    <property type="entry name" value="NADP-dependent oxidoreductase domain"/>
    <property type="match status" value="1"/>
</dbReference>
<dbReference type="PANTHER" id="PTHR43364">
    <property type="entry name" value="NADH-SPECIFIC METHYLGLYOXAL REDUCTASE-RELATED"/>
    <property type="match status" value="1"/>
</dbReference>
<keyword evidence="1" id="KW-0560">Oxidoreductase</keyword>
<evidence type="ECO:0000256" key="3">
    <source>
        <dbReference type="SAM" id="Phobius"/>
    </source>
</evidence>
<name>A0A7J6K652_TOXGO</name>
<dbReference type="SUPFAM" id="SSF51430">
    <property type="entry name" value="NAD(P)-linked oxidoreductase"/>
    <property type="match status" value="1"/>
</dbReference>
<evidence type="ECO:0000256" key="2">
    <source>
        <dbReference type="SAM" id="MobiDB-lite"/>
    </source>
</evidence>
<keyword evidence="3" id="KW-0812">Transmembrane</keyword>
<dbReference type="Pfam" id="PF00248">
    <property type="entry name" value="Aldo_ket_red"/>
    <property type="match status" value="1"/>
</dbReference>
<accession>A0A7J6K652</accession>
<feature type="region of interest" description="Disordered" evidence="2">
    <location>
        <begin position="702"/>
        <end position="758"/>
    </location>
</feature>
<dbReference type="InterPro" id="IPR023210">
    <property type="entry name" value="NADP_OxRdtase_dom"/>
</dbReference>
<keyword evidence="3" id="KW-0472">Membrane</keyword>
<feature type="compositionally biased region" description="Basic and acidic residues" evidence="2">
    <location>
        <begin position="745"/>
        <end position="758"/>
    </location>
</feature>
<dbReference type="PANTHER" id="PTHR43364:SF4">
    <property type="entry name" value="NAD(P)-LINKED OXIDOREDUCTASE SUPERFAMILY PROTEIN"/>
    <property type="match status" value="1"/>
</dbReference>
<feature type="compositionally biased region" description="Basic and acidic residues" evidence="2">
    <location>
        <begin position="902"/>
        <end position="917"/>
    </location>
</feature>
<keyword evidence="6" id="KW-1185">Reference proteome</keyword>
<proteinExistence type="predicted"/>
<organism evidence="5 6">
    <name type="scientific">Toxoplasma gondii</name>
    <dbReference type="NCBI Taxonomy" id="5811"/>
    <lineage>
        <taxon>Eukaryota</taxon>
        <taxon>Sar</taxon>
        <taxon>Alveolata</taxon>
        <taxon>Apicomplexa</taxon>
        <taxon>Conoidasida</taxon>
        <taxon>Coccidia</taxon>
        <taxon>Eucoccidiorida</taxon>
        <taxon>Eimeriorina</taxon>
        <taxon>Sarcocystidae</taxon>
        <taxon>Toxoplasma</taxon>
    </lineage>
</organism>
<feature type="region of interest" description="Disordered" evidence="2">
    <location>
        <begin position="898"/>
        <end position="917"/>
    </location>
</feature>
<evidence type="ECO:0000313" key="5">
    <source>
        <dbReference type="EMBL" id="KAF4642310.1"/>
    </source>
</evidence>
<feature type="region of interest" description="Disordered" evidence="2">
    <location>
        <begin position="1464"/>
        <end position="1487"/>
    </location>
</feature>
<evidence type="ECO:0000313" key="6">
    <source>
        <dbReference type="Proteomes" id="UP000557509"/>
    </source>
</evidence>
<sequence length="1487" mass="167534">MRKPPESALQPVSSWGVVFSPGLNDPGGARRENERIACRLTETVERTSQLRVLSLHSECVRRLAAIEKRKKKTFSRCLFFVFFFGALYLFSPRSSTRQRRQAKCNHAADFSARFFSPGFSSRFALSLPPLVKPSYCSSSSPLPASSFQSPSPPTDFALQCVTCNAHEEEDEEWVARLLRVREPAVQEQTEALFEEGGTFCLSRCSPLLPRFLDRTGDLSLASSLLSGCAWPPRDLPLNSLLFSTETRRGSFAEPPSFARHLSSLLSLPTVLSASALTLPSASSLSSLSPSVSSRRTICWPPQSPPLSREANPIFRVPHALHAHSTSTCEGASCSPRFFFLRPSVRTPSRSSFSLAFSPSELSSFSSWQGGPHRTWLASPSSSSWPSSPSFQSASSLLYGVPSFHQRRRSFDCGAADSRVLCSLFCLGSLRSRNRSNLFCSVLFPSRFQKPSHSLLVPLNSVKTREPALHRGSHRGSQSRFSLSSVFTFLSPLSSSSLRCPRALVSAAYAASTSFSRSSEDACTEQVKRRSAEERSSLPSQRVSFFASSSRSSLLRQSALHALGATSATENARDLPRGDKRNGTFPSREKKLVDQNLTRRGETTSRGASHDEKREITQREEADERNDREEPEGGDREETEEMEKGDSEKKKGPLPPPLRLSAREIGRRFRRAALQEQHRPNIAQGCFPVEAVFQHPDLLNGLPFRRLGGAPPPRPRGASPPVAGGAGTPVDSGQSEEDTLDSAAKLPKDLGGKAKRPQDDRGMLVSGLCVGTSMVGSTAMIDDGDARELLHCAYGEYGINFFDVGELDPIPFAPATHGRGHVEVLRPFLRAHRARAASQTACTAAERSGSPASSLEAEMRQIRISARILGGGLSGFRQEREALKREMQDADMRGDTTGVRWAWGEHDPDTIEGESDSRQAEEIWSRDRGWWTRKDRAERRMQSDHVEQAVDDLLLRLGIDCVDLLQFDVPHRYVPRHELGEDTYCWGLEREDEMAIEEQLVILQRLVDKGKVRYIGLSNETPWGVFKWCTAADQMGLSRVASVQTLYNIMHRNEFESSGFPEMLWNLNVPLLAYGVLAGGVLTGKYLDPERFNPRGPDERLGQDEWDNAVATYRTQLPEDSGYLSYGPANGRCNKWKESYSTHRSVWAQWLMGELVKAARQFGLTASQLALSWVYSRPFLGSAIIGPRTIGQLRESIRALNYPVPPALEAVLHDLFLRYRAPTMGGPQVGTQLDDLDHGQLISQSEFMRWGRQPIWSGGTYWPNWPQPLVSEKVDYLRKREELLELRAAAADTDDPSDDGAFNVRMWREMLDDRRPGEYFAVKEQKLFGWDEKKFADMDWKNLTRHERESQDHFDFHFVWRGDKIYRENTTEGMRNFYRNKKAICDVMHKNIMQFQDIYQNMERTPGLWCSMWNEWDYDLIDKRLRERHGIDILDKKVWKVVADVPDKQRRRQLEFTEPFWYWEDEGQPDMPWEHATGEDVTDGGTQP</sequence>
<feature type="compositionally biased region" description="Basic and acidic residues" evidence="2">
    <location>
        <begin position="570"/>
        <end position="650"/>
    </location>
</feature>
<dbReference type="EMBL" id="JAAUHK010000194">
    <property type="protein sequence ID" value="KAF4642310.1"/>
    <property type="molecule type" value="Genomic_DNA"/>
</dbReference>
<protein>
    <submittedName>
        <fullName evidence="5">Oxidoreductase, aldo/keto reductase family protein</fullName>
    </submittedName>
</protein>
<dbReference type="InterPro" id="IPR050523">
    <property type="entry name" value="AKR_Detox_Biosynth"/>
</dbReference>
<evidence type="ECO:0000256" key="1">
    <source>
        <dbReference type="ARBA" id="ARBA00023002"/>
    </source>
</evidence>
<gene>
    <name evidence="5" type="ORF">TGRH88_081250</name>
</gene>
<reference evidence="5 6" key="1">
    <citation type="submission" date="2020-03" db="EMBL/GenBank/DDBJ databases">
        <title>Genome sequence of Toxoplasma gondii RH-88 strain.</title>
        <authorList>
            <person name="Lorenzi H.A."/>
            <person name="Venepally P."/>
            <person name="Rozenberg A."/>
            <person name="Sibley D."/>
        </authorList>
    </citation>
    <scope>NUCLEOTIDE SEQUENCE [LARGE SCALE GENOMIC DNA]</scope>
    <source>
        <strain evidence="5 6">RH-88</strain>
    </source>
</reference>
<feature type="region of interest" description="Disordered" evidence="2">
    <location>
        <begin position="566"/>
        <end position="661"/>
    </location>
</feature>